<feature type="domain" description="FAS1" evidence="1">
    <location>
        <begin position="1"/>
        <end position="14"/>
    </location>
</feature>
<evidence type="ECO:0000313" key="2">
    <source>
        <dbReference type="EMBL" id="CAL1572939.1"/>
    </source>
</evidence>
<dbReference type="EMBL" id="OZ035833">
    <property type="protein sequence ID" value="CAL1572939.1"/>
    <property type="molecule type" value="Genomic_DNA"/>
</dbReference>
<reference evidence="2 3" key="1">
    <citation type="submission" date="2024-04" db="EMBL/GenBank/DDBJ databases">
        <authorList>
            <person name="Waldvogel A.-M."/>
            <person name="Schoenle A."/>
        </authorList>
    </citation>
    <scope>NUCLEOTIDE SEQUENCE [LARGE SCALE GENOMIC DNA]</scope>
</reference>
<organism evidence="2 3">
    <name type="scientific">Knipowitschia caucasica</name>
    <name type="common">Caucasian dwarf goby</name>
    <name type="synonym">Pomatoschistus caucasicus</name>
    <dbReference type="NCBI Taxonomy" id="637954"/>
    <lineage>
        <taxon>Eukaryota</taxon>
        <taxon>Metazoa</taxon>
        <taxon>Chordata</taxon>
        <taxon>Craniata</taxon>
        <taxon>Vertebrata</taxon>
        <taxon>Euteleostomi</taxon>
        <taxon>Actinopterygii</taxon>
        <taxon>Neopterygii</taxon>
        <taxon>Teleostei</taxon>
        <taxon>Neoteleostei</taxon>
        <taxon>Acanthomorphata</taxon>
        <taxon>Gobiaria</taxon>
        <taxon>Gobiiformes</taxon>
        <taxon>Gobioidei</taxon>
        <taxon>Gobiidae</taxon>
        <taxon>Gobiinae</taxon>
        <taxon>Knipowitschia</taxon>
    </lineage>
</organism>
<accession>A0AAV2J5U7</accession>
<evidence type="ECO:0000313" key="3">
    <source>
        <dbReference type="Proteomes" id="UP001497482"/>
    </source>
</evidence>
<sequence length="307" mass="34307">MATNGVVHVVKNVLYPADLPVGRQDLLLLLKKLIKYITIKFQAGFSYTEIPLTFIKRTITTTHYIETEPDMTKVIRVIEGEPSITKVTRVIEGEPSITKVTRVIEGEPSITKVTRVIEGEPSITTVTRVIEVEPTITRVGIQPRVIETEPMVTEVRVETDPIHVTRRIEGDPSFTTVTRVIGGDIQKTLTEEIQKTIAEEIEKFEKTLSEPSVTRVVVEGEPVVTKVTRVVAPSITKVTRVIEGVETQKNTGPDFSKITTIHGNPDLIEEESERITKIIKGGRYAAVKRAQMGARRRARARRNKPKA</sequence>
<protein>
    <recommendedName>
        <fullName evidence="1">FAS1 domain-containing protein</fullName>
    </recommendedName>
</protein>
<dbReference type="InterPro" id="IPR000782">
    <property type="entry name" value="FAS1_domain"/>
</dbReference>
<dbReference type="AlphaFoldDB" id="A0AAV2J5U7"/>
<keyword evidence="3" id="KW-1185">Reference proteome</keyword>
<evidence type="ECO:0000259" key="1">
    <source>
        <dbReference type="PROSITE" id="PS50213"/>
    </source>
</evidence>
<proteinExistence type="predicted"/>
<dbReference type="PROSITE" id="PS50213">
    <property type="entry name" value="FAS1"/>
    <property type="match status" value="1"/>
</dbReference>
<name>A0AAV2J5U7_KNICA</name>
<gene>
    <name evidence="2" type="ORF">KC01_LOCUS4931</name>
</gene>
<dbReference type="Proteomes" id="UP001497482">
    <property type="component" value="Chromosome 11"/>
</dbReference>